<protein>
    <submittedName>
        <fullName evidence="1">Uncharacterized protein</fullName>
    </submittedName>
</protein>
<sequence>MLSLDTVHALVDHLMQLDTAQSSLMRGLGTIAVVHDYPLRHGTPDLRGMRLLQLPLLTDHRRHQTLPAALHAIADSLAPAIAAPDLAPAPTELALDPFDLAVLRQRVHRSDPGLRLLAWAVCYDDLLTDTDTDTDTDTLTRVRRVEALDVDGRVYQLSHTAREAHPVVLVDEQPNPVDLPAAYPGLARLAAACDHPPT</sequence>
<gene>
    <name evidence="1" type="ORF">I4J89_43070</name>
</gene>
<evidence type="ECO:0000313" key="1">
    <source>
        <dbReference type="EMBL" id="MBG0568229.1"/>
    </source>
</evidence>
<dbReference type="AlphaFoldDB" id="A0A931G7G7"/>
<organism evidence="1 2">
    <name type="scientific">Actinoplanes aureus</name>
    <dbReference type="NCBI Taxonomy" id="2792083"/>
    <lineage>
        <taxon>Bacteria</taxon>
        <taxon>Bacillati</taxon>
        <taxon>Actinomycetota</taxon>
        <taxon>Actinomycetes</taxon>
        <taxon>Micromonosporales</taxon>
        <taxon>Micromonosporaceae</taxon>
        <taxon>Actinoplanes</taxon>
    </lineage>
</organism>
<dbReference type="RefSeq" id="WP_196419997.1">
    <property type="nucleotide sequence ID" value="NZ_JADQTO010000035.1"/>
</dbReference>
<evidence type="ECO:0000313" key="2">
    <source>
        <dbReference type="Proteomes" id="UP000598146"/>
    </source>
</evidence>
<accession>A0A931G7G7</accession>
<proteinExistence type="predicted"/>
<comment type="caution">
    <text evidence="1">The sequence shown here is derived from an EMBL/GenBank/DDBJ whole genome shotgun (WGS) entry which is preliminary data.</text>
</comment>
<name>A0A931G7G7_9ACTN</name>
<dbReference type="Proteomes" id="UP000598146">
    <property type="component" value="Unassembled WGS sequence"/>
</dbReference>
<dbReference type="EMBL" id="JADQTO010000035">
    <property type="protein sequence ID" value="MBG0568229.1"/>
    <property type="molecule type" value="Genomic_DNA"/>
</dbReference>
<keyword evidence="2" id="KW-1185">Reference proteome</keyword>
<reference evidence="1" key="1">
    <citation type="submission" date="2020-11" db="EMBL/GenBank/DDBJ databases">
        <title>Isolation and identification of active actinomycetes.</title>
        <authorList>
            <person name="Sun X."/>
        </authorList>
    </citation>
    <scope>NUCLEOTIDE SEQUENCE</scope>
    <source>
        <strain evidence="1">NEAU-A11</strain>
    </source>
</reference>